<dbReference type="GO" id="GO:0032259">
    <property type="term" value="P:methylation"/>
    <property type="evidence" value="ECO:0007669"/>
    <property type="project" value="UniProtKB-KW"/>
</dbReference>
<dbReference type="Gene3D" id="3.40.50.150">
    <property type="entry name" value="Vaccinia Virus protein VP39"/>
    <property type="match status" value="1"/>
</dbReference>
<reference evidence="5" key="1">
    <citation type="journal article" date="2014" name="Front. Microbiol.">
        <title>High frequency of phylogenetically diverse reductive dehalogenase-homologous genes in deep subseafloor sedimentary metagenomes.</title>
        <authorList>
            <person name="Kawai M."/>
            <person name="Futagami T."/>
            <person name="Toyoda A."/>
            <person name="Takaki Y."/>
            <person name="Nishi S."/>
            <person name="Hori S."/>
            <person name="Arai W."/>
            <person name="Tsubouchi T."/>
            <person name="Morono Y."/>
            <person name="Uchiyama I."/>
            <person name="Ito T."/>
            <person name="Fujiyama A."/>
            <person name="Inagaki F."/>
            <person name="Takami H."/>
        </authorList>
    </citation>
    <scope>NUCLEOTIDE SEQUENCE</scope>
    <source>
        <strain evidence="5">Expedition CK06-06</strain>
    </source>
</reference>
<dbReference type="EC" id="2.1.1.37" evidence="1"/>
<dbReference type="GO" id="GO:0044027">
    <property type="term" value="P:negative regulation of gene expression via chromosomal CpG island methylation"/>
    <property type="evidence" value="ECO:0007669"/>
    <property type="project" value="TreeGrafter"/>
</dbReference>
<dbReference type="InterPro" id="IPR001525">
    <property type="entry name" value="C5_MeTfrase"/>
</dbReference>
<organism evidence="5">
    <name type="scientific">marine sediment metagenome</name>
    <dbReference type="NCBI Taxonomy" id="412755"/>
    <lineage>
        <taxon>unclassified sequences</taxon>
        <taxon>metagenomes</taxon>
        <taxon>ecological metagenomes</taxon>
    </lineage>
</organism>
<dbReference type="AlphaFoldDB" id="X1NSN7"/>
<protein>
    <recommendedName>
        <fullName evidence="1">DNA (cytosine-5-)-methyltransferase</fullName>
        <ecNumber evidence="1">2.1.1.37</ecNumber>
    </recommendedName>
</protein>
<dbReference type="GO" id="GO:0003677">
    <property type="term" value="F:DNA binding"/>
    <property type="evidence" value="ECO:0007669"/>
    <property type="project" value="TreeGrafter"/>
</dbReference>
<name>X1NSN7_9ZZZZ</name>
<accession>X1NSN7</accession>
<dbReference type="PROSITE" id="PS51679">
    <property type="entry name" value="SAM_MT_C5"/>
    <property type="match status" value="1"/>
</dbReference>
<dbReference type="Gene3D" id="3.90.120.10">
    <property type="entry name" value="DNA Methylase, subunit A, domain 2"/>
    <property type="match status" value="1"/>
</dbReference>
<keyword evidence="3" id="KW-0808">Transferase</keyword>
<dbReference type="PANTHER" id="PTHR10629">
    <property type="entry name" value="CYTOSINE-SPECIFIC METHYLTRANSFERASE"/>
    <property type="match status" value="1"/>
</dbReference>
<keyword evidence="2" id="KW-0489">Methyltransferase</keyword>
<comment type="caution">
    <text evidence="5">The sequence shown here is derived from an EMBL/GenBank/DDBJ whole genome shotgun (WGS) entry which is preliminary data.</text>
</comment>
<dbReference type="SUPFAM" id="SSF53335">
    <property type="entry name" value="S-adenosyl-L-methionine-dependent methyltransferases"/>
    <property type="match status" value="1"/>
</dbReference>
<dbReference type="InterPro" id="IPR029063">
    <property type="entry name" value="SAM-dependent_MTases_sf"/>
</dbReference>
<dbReference type="Pfam" id="PF00145">
    <property type="entry name" value="DNA_methylase"/>
    <property type="match status" value="1"/>
</dbReference>
<dbReference type="GO" id="GO:0003886">
    <property type="term" value="F:DNA (cytosine-5-)-methyltransferase activity"/>
    <property type="evidence" value="ECO:0007669"/>
    <property type="project" value="UniProtKB-EC"/>
</dbReference>
<proteinExistence type="predicted"/>
<evidence type="ECO:0000256" key="1">
    <source>
        <dbReference type="ARBA" id="ARBA00011975"/>
    </source>
</evidence>
<dbReference type="EMBL" id="BARV01015978">
    <property type="protein sequence ID" value="GAI21669.1"/>
    <property type="molecule type" value="Genomic_DNA"/>
</dbReference>
<evidence type="ECO:0000313" key="5">
    <source>
        <dbReference type="EMBL" id="GAI21669.1"/>
    </source>
</evidence>
<dbReference type="InterPro" id="IPR050390">
    <property type="entry name" value="C5-Methyltransferase"/>
</dbReference>
<keyword evidence="4" id="KW-0949">S-adenosyl-L-methionine</keyword>
<gene>
    <name evidence="5" type="ORF">S06H3_27527</name>
</gene>
<dbReference type="GO" id="GO:0005634">
    <property type="term" value="C:nucleus"/>
    <property type="evidence" value="ECO:0007669"/>
    <property type="project" value="TreeGrafter"/>
</dbReference>
<evidence type="ECO:0000256" key="4">
    <source>
        <dbReference type="ARBA" id="ARBA00022691"/>
    </source>
</evidence>
<evidence type="ECO:0000256" key="3">
    <source>
        <dbReference type="ARBA" id="ARBA00022679"/>
    </source>
</evidence>
<sequence length="223" mass="25526">MEELKTKLQYNGYSTDLKILNSLNYGLPQDRPRMFLVGITRQLLKPLFARMPRATESGWFPFPEGSFGNIKSLNWPTRNKFGTTFKPPLHIPEELTIYPLLASDPSPEELPNGQEYFKPHSDKFYQIDEGDTSRISFKRLHRFRYSPTACYGNNEVHLHPWKPRRLSVREVLRIQGIPDSYVLPEGGSLSSKFKLIGNGVPMPLAFNVAKALKSFLISLIGEK</sequence>
<dbReference type="PANTHER" id="PTHR10629:SF52">
    <property type="entry name" value="DNA (CYTOSINE-5)-METHYLTRANSFERASE 1"/>
    <property type="match status" value="1"/>
</dbReference>
<evidence type="ECO:0000256" key="2">
    <source>
        <dbReference type="ARBA" id="ARBA00022603"/>
    </source>
</evidence>